<feature type="repeat" description="RCC1" evidence="2">
    <location>
        <begin position="200"/>
        <end position="251"/>
    </location>
</feature>
<protein>
    <recommendedName>
        <fullName evidence="5">RCC1-like domain-containing protein</fullName>
    </recommendedName>
</protein>
<sequence>MLFLLVFLLASGGCRLTGSRVVLAPSEGALSQSRGEQFNESASASARPIHKLPDNNNSIRPRVHVRSPAWHIRGGSQDIVTPHTGGTRKLLSTASPVSSESSFGVGCNTYGQLGDGARTSRSTLAPVMSSFHISAVSAGYHHSVFLTSAGEAYTCGRNSYGQLGDGGRSSRDTPVRVLGSQAVAQVRAGYHHTLLRTAEGLVYGCGQNQRGQLGDGTPTDRLHPVLMAALENHSVVDVAAGAYNSFVRTEAGSVLGCGENSNAQLGDGSEADQLLPVQVMQGHDVVEVAGGVDHSLFRTAGGGVYACGANAHGQLGDGSRMRHVSPVEVMLGYHVAGVSAGERHSLFLISDGTVFGCGQDLYGQLGQGSSAAARTPPVQIMATHTVVEVCGGWRHSLFRTTEHVVYASGLNDYGQLGDGSTIPRFTPVQMVGAYGDAEGVAAGYGHSFSLAASGVTSTCCFHAFAPRLLPAPLVPSIPLAILPAPL</sequence>
<gene>
    <name evidence="6" type="ORF">CYMTET_56383</name>
</gene>
<reference evidence="6 7" key="1">
    <citation type="journal article" date="2015" name="Genome Biol. Evol.">
        <title>Comparative Genomics of a Bacterivorous Green Alga Reveals Evolutionary Causalities and Consequences of Phago-Mixotrophic Mode of Nutrition.</title>
        <authorList>
            <person name="Burns J.A."/>
            <person name="Paasch A."/>
            <person name="Narechania A."/>
            <person name="Kim E."/>
        </authorList>
    </citation>
    <scope>NUCLEOTIDE SEQUENCE [LARGE SCALE GENOMIC DNA]</scope>
    <source>
        <strain evidence="6 7">PLY_AMNH</strain>
    </source>
</reference>
<dbReference type="PRINTS" id="PR00633">
    <property type="entry name" value="RCCNDNSATION"/>
</dbReference>
<organism evidence="6 7">
    <name type="scientific">Cymbomonas tetramitiformis</name>
    <dbReference type="NCBI Taxonomy" id="36881"/>
    <lineage>
        <taxon>Eukaryota</taxon>
        <taxon>Viridiplantae</taxon>
        <taxon>Chlorophyta</taxon>
        <taxon>Pyramimonadophyceae</taxon>
        <taxon>Pyramimonadales</taxon>
        <taxon>Pyramimonadaceae</taxon>
        <taxon>Cymbomonas</taxon>
    </lineage>
</organism>
<proteinExistence type="predicted"/>
<evidence type="ECO:0000259" key="5">
    <source>
        <dbReference type="Pfam" id="PF25390"/>
    </source>
</evidence>
<dbReference type="PROSITE" id="PS50012">
    <property type="entry name" value="RCC1_3"/>
    <property type="match status" value="7"/>
</dbReference>
<feature type="repeat" description="RCC1" evidence="2">
    <location>
        <begin position="100"/>
        <end position="149"/>
    </location>
</feature>
<accession>A0AAE0BBD9</accession>
<feature type="repeat" description="RCC1" evidence="2">
    <location>
        <begin position="352"/>
        <end position="402"/>
    </location>
</feature>
<feature type="domain" description="RCC1-like" evidence="5">
    <location>
        <begin position="103"/>
        <end position="328"/>
    </location>
</feature>
<evidence type="ECO:0000313" key="7">
    <source>
        <dbReference type="Proteomes" id="UP001190700"/>
    </source>
</evidence>
<keyword evidence="1" id="KW-0677">Repeat</keyword>
<dbReference type="PROSITE" id="PS00626">
    <property type="entry name" value="RCC1_2"/>
    <property type="match status" value="2"/>
</dbReference>
<feature type="repeat" description="RCC1" evidence="2">
    <location>
        <begin position="302"/>
        <end position="351"/>
    </location>
</feature>
<dbReference type="InterPro" id="IPR051210">
    <property type="entry name" value="Ub_ligase/GEF_domain"/>
</dbReference>
<feature type="signal peptide" evidence="4">
    <location>
        <begin position="1"/>
        <end position="19"/>
    </location>
</feature>
<comment type="caution">
    <text evidence="6">The sequence shown here is derived from an EMBL/GenBank/DDBJ whole genome shotgun (WGS) entry which is preliminary data.</text>
</comment>
<dbReference type="PANTHER" id="PTHR22870">
    <property type="entry name" value="REGULATOR OF CHROMOSOME CONDENSATION"/>
    <property type="match status" value="1"/>
</dbReference>
<evidence type="ECO:0000313" key="6">
    <source>
        <dbReference type="EMBL" id="KAK3233312.1"/>
    </source>
</evidence>
<dbReference type="SUPFAM" id="SSF50985">
    <property type="entry name" value="RCC1/BLIP-II"/>
    <property type="match status" value="2"/>
</dbReference>
<feature type="repeat" description="RCC1" evidence="2">
    <location>
        <begin position="150"/>
        <end position="199"/>
    </location>
</feature>
<evidence type="ECO:0000256" key="3">
    <source>
        <dbReference type="SAM" id="MobiDB-lite"/>
    </source>
</evidence>
<dbReference type="InterPro" id="IPR058923">
    <property type="entry name" value="RCC1-like_dom"/>
</dbReference>
<feature type="non-terminal residue" evidence="6">
    <location>
        <position position="486"/>
    </location>
</feature>
<evidence type="ECO:0000256" key="1">
    <source>
        <dbReference type="ARBA" id="ARBA00022737"/>
    </source>
</evidence>
<keyword evidence="7" id="KW-1185">Reference proteome</keyword>
<dbReference type="InterPro" id="IPR009091">
    <property type="entry name" value="RCC1/BLIP-II"/>
</dbReference>
<dbReference type="Proteomes" id="UP001190700">
    <property type="component" value="Unassembled WGS sequence"/>
</dbReference>
<feature type="region of interest" description="Disordered" evidence="3">
    <location>
        <begin position="30"/>
        <end position="60"/>
    </location>
</feature>
<dbReference type="Pfam" id="PF00415">
    <property type="entry name" value="RCC1"/>
    <property type="match status" value="2"/>
</dbReference>
<dbReference type="Gene3D" id="2.130.10.30">
    <property type="entry name" value="Regulator of chromosome condensation 1/beta-lactamase-inhibitor protein II"/>
    <property type="match status" value="2"/>
</dbReference>
<dbReference type="InterPro" id="IPR000408">
    <property type="entry name" value="Reg_chr_condens"/>
</dbReference>
<evidence type="ECO:0000256" key="4">
    <source>
        <dbReference type="SAM" id="SignalP"/>
    </source>
</evidence>
<name>A0AAE0BBD9_9CHLO</name>
<dbReference type="AlphaFoldDB" id="A0AAE0BBD9"/>
<feature type="repeat" description="RCC1" evidence="2">
    <location>
        <begin position="252"/>
        <end position="301"/>
    </location>
</feature>
<dbReference type="PANTHER" id="PTHR22870:SF408">
    <property type="entry name" value="OS09G0560450 PROTEIN"/>
    <property type="match status" value="1"/>
</dbReference>
<feature type="chain" id="PRO_5042112934" description="RCC1-like domain-containing protein" evidence="4">
    <location>
        <begin position="20"/>
        <end position="486"/>
    </location>
</feature>
<dbReference type="EMBL" id="LGRX02035753">
    <property type="protein sequence ID" value="KAK3233312.1"/>
    <property type="molecule type" value="Genomic_DNA"/>
</dbReference>
<feature type="repeat" description="RCC1" evidence="2">
    <location>
        <begin position="403"/>
        <end position="453"/>
    </location>
</feature>
<dbReference type="Pfam" id="PF25390">
    <property type="entry name" value="WD40_RLD"/>
    <property type="match status" value="1"/>
</dbReference>
<keyword evidence="4" id="KW-0732">Signal</keyword>
<feature type="compositionally biased region" description="Polar residues" evidence="3">
    <location>
        <begin position="30"/>
        <end position="44"/>
    </location>
</feature>
<evidence type="ECO:0000256" key="2">
    <source>
        <dbReference type="PROSITE-ProRule" id="PRU00235"/>
    </source>
</evidence>